<dbReference type="InterPro" id="IPR007404">
    <property type="entry name" value="YdjM-like"/>
</dbReference>
<name>A0A9E7SNE6_THEAG</name>
<keyword evidence="2" id="KW-0378">Hydrolase</keyword>
<feature type="transmembrane region" description="Helical" evidence="1">
    <location>
        <begin position="153"/>
        <end position="169"/>
    </location>
</feature>
<feature type="transmembrane region" description="Helical" evidence="1">
    <location>
        <begin position="61"/>
        <end position="80"/>
    </location>
</feature>
<reference evidence="2" key="2">
    <citation type="submission" date="2022-06" db="EMBL/GenBank/DDBJ databases">
        <authorList>
            <person name="Park Y.-J."/>
        </authorList>
    </citation>
    <scope>NUCLEOTIDE SEQUENCE</scope>
    <source>
        <strain evidence="2">TY</strain>
    </source>
</reference>
<keyword evidence="1" id="KW-1133">Transmembrane helix</keyword>
<evidence type="ECO:0000313" key="3">
    <source>
        <dbReference type="Proteomes" id="UP001055732"/>
    </source>
</evidence>
<dbReference type="KEGG" id="tagg:NF865_08130"/>
<keyword evidence="1" id="KW-0812">Transmembrane</keyword>
<keyword evidence="3" id="KW-1185">Reference proteome</keyword>
<proteinExistence type="predicted"/>
<keyword evidence="1" id="KW-0472">Membrane</keyword>
<feature type="transmembrane region" description="Helical" evidence="1">
    <location>
        <begin position="92"/>
        <end position="111"/>
    </location>
</feature>
<evidence type="ECO:0000256" key="1">
    <source>
        <dbReference type="SAM" id="Phobius"/>
    </source>
</evidence>
<dbReference type="GO" id="GO:0016787">
    <property type="term" value="F:hydrolase activity"/>
    <property type="evidence" value="ECO:0007669"/>
    <property type="project" value="UniProtKB-KW"/>
</dbReference>
<dbReference type="AlphaFoldDB" id="A0A9E7SNE6"/>
<gene>
    <name evidence="2" type="ORF">NF865_08130</name>
</gene>
<accession>A0A9E7SNE6</accession>
<sequence length="176" mass="19154">MNYEEHVLSGILTYPLVILLASFLKHYANLPFELTTLSMIVGYGVYVLGSDLPDLDHPDSLIHMGVKPLVALMVGGAVFVKGGNLVSVGNSIVDLTLGWAIAALFAFASWYVFSALMPRHRGIVHSLAFASIYGIVIFASFERGLGFKFGEALFIGFAAFLGYTLHLIVDREVKVI</sequence>
<dbReference type="Proteomes" id="UP001055732">
    <property type="component" value="Chromosome"/>
</dbReference>
<feature type="transmembrane region" description="Helical" evidence="1">
    <location>
        <begin position="123"/>
        <end position="141"/>
    </location>
</feature>
<feature type="transmembrane region" description="Helical" evidence="1">
    <location>
        <begin position="6"/>
        <end position="24"/>
    </location>
</feature>
<dbReference type="Pfam" id="PF04307">
    <property type="entry name" value="YdjM"/>
    <property type="match status" value="1"/>
</dbReference>
<dbReference type="EMBL" id="CP099582">
    <property type="protein sequence ID" value="USS40285.1"/>
    <property type="molecule type" value="Genomic_DNA"/>
</dbReference>
<reference evidence="2" key="1">
    <citation type="journal article" date="1998" name="Int. J. Syst. Bacteriol. 48 Pt">
        <title>Thermococcus guaymasensis sp. nov. and Thermococcus aggregans sp. nov., two novel thermophilic archaea isolated from the Guaymas Basin hydrothermal vent site.</title>
        <authorList>
            <person name="Canganella F."/>
            <person name="Jones W.J."/>
            <person name="Gambacorta A."/>
            <person name="Antranikian G."/>
        </authorList>
    </citation>
    <scope>NUCLEOTIDE SEQUENCE</scope>
    <source>
        <strain evidence="2">TY</strain>
    </source>
</reference>
<evidence type="ECO:0000313" key="2">
    <source>
        <dbReference type="EMBL" id="USS40285.1"/>
    </source>
</evidence>
<organism evidence="2 3">
    <name type="scientific">Thermococcus aggregans</name>
    <dbReference type="NCBI Taxonomy" id="110163"/>
    <lineage>
        <taxon>Archaea</taxon>
        <taxon>Methanobacteriati</taxon>
        <taxon>Methanobacteriota</taxon>
        <taxon>Thermococci</taxon>
        <taxon>Thermococcales</taxon>
        <taxon>Thermococcaceae</taxon>
        <taxon>Thermococcus</taxon>
    </lineage>
</organism>
<protein>
    <submittedName>
        <fullName evidence="2">Metal-dependent hydrolase</fullName>
    </submittedName>
</protein>
<feature type="transmembrane region" description="Helical" evidence="1">
    <location>
        <begin position="31"/>
        <end position="49"/>
    </location>
</feature>
<dbReference type="RefSeq" id="WP_253304242.1">
    <property type="nucleotide sequence ID" value="NZ_CP099582.1"/>
</dbReference>